<reference evidence="1" key="1">
    <citation type="journal article" date="2020" name="Nature">
        <title>Giant virus diversity and host interactions through global metagenomics.</title>
        <authorList>
            <person name="Schulz F."/>
            <person name="Roux S."/>
            <person name="Paez-Espino D."/>
            <person name="Jungbluth S."/>
            <person name="Walsh D.A."/>
            <person name="Denef V.J."/>
            <person name="McMahon K.D."/>
            <person name="Konstantinidis K.T."/>
            <person name="Eloe-Fadrosh E.A."/>
            <person name="Kyrpides N.C."/>
            <person name="Woyke T."/>
        </authorList>
    </citation>
    <scope>NUCLEOTIDE SEQUENCE</scope>
    <source>
        <strain evidence="1">GVMAG-M-3300023174-47</strain>
    </source>
</reference>
<evidence type="ECO:0000313" key="1">
    <source>
        <dbReference type="EMBL" id="QHT18653.1"/>
    </source>
</evidence>
<proteinExistence type="predicted"/>
<dbReference type="EMBL" id="MN739658">
    <property type="protein sequence ID" value="QHT18653.1"/>
    <property type="molecule type" value="Genomic_DNA"/>
</dbReference>
<organism evidence="1">
    <name type="scientific">viral metagenome</name>
    <dbReference type="NCBI Taxonomy" id="1070528"/>
    <lineage>
        <taxon>unclassified sequences</taxon>
        <taxon>metagenomes</taxon>
        <taxon>organismal metagenomes</taxon>
    </lineage>
</organism>
<dbReference type="AlphaFoldDB" id="A0A6C0DQ18"/>
<protein>
    <submittedName>
        <fullName evidence="1">Uncharacterized protein</fullName>
    </submittedName>
</protein>
<accession>A0A6C0DQ18</accession>
<sequence>MDVSQGMISTIVTAIKRSRPLDWIVDEPPAKKPRISIFDEDGAKAVKIPETYHVTVNVS</sequence>
<name>A0A6C0DQ18_9ZZZZ</name>